<proteinExistence type="predicted"/>
<name>A0A8J2K6M1_9HEXA</name>
<evidence type="ECO:0000313" key="2">
    <source>
        <dbReference type="Proteomes" id="UP000708208"/>
    </source>
</evidence>
<reference evidence="1" key="1">
    <citation type="submission" date="2021-06" db="EMBL/GenBank/DDBJ databases">
        <authorList>
            <person name="Hodson N. C."/>
            <person name="Mongue J. A."/>
            <person name="Jaron S. K."/>
        </authorList>
    </citation>
    <scope>NUCLEOTIDE SEQUENCE</scope>
</reference>
<comment type="caution">
    <text evidence="1">The sequence shown here is derived from an EMBL/GenBank/DDBJ whole genome shotgun (WGS) entry which is preliminary data.</text>
</comment>
<feature type="non-terminal residue" evidence="1">
    <location>
        <position position="1"/>
    </location>
</feature>
<sequence length="8" mass="989">MRAKELEL</sequence>
<accession>A0A8J2K6M1</accession>
<organism evidence="1 2">
    <name type="scientific">Allacma fusca</name>
    <dbReference type="NCBI Taxonomy" id="39272"/>
    <lineage>
        <taxon>Eukaryota</taxon>
        <taxon>Metazoa</taxon>
        <taxon>Ecdysozoa</taxon>
        <taxon>Arthropoda</taxon>
        <taxon>Hexapoda</taxon>
        <taxon>Collembola</taxon>
        <taxon>Symphypleona</taxon>
        <taxon>Sminthuridae</taxon>
        <taxon>Allacma</taxon>
    </lineage>
</organism>
<keyword evidence="2" id="KW-1185">Reference proteome</keyword>
<dbReference type="EMBL" id="CAJVCH010245876">
    <property type="protein sequence ID" value="CAG7733257.1"/>
    <property type="molecule type" value="Genomic_DNA"/>
</dbReference>
<protein>
    <submittedName>
        <fullName evidence="1">Uncharacterized protein</fullName>
    </submittedName>
</protein>
<evidence type="ECO:0000313" key="1">
    <source>
        <dbReference type="EMBL" id="CAG7733257.1"/>
    </source>
</evidence>
<dbReference type="Proteomes" id="UP000708208">
    <property type="component" value="Unassembled WGS sequence"/>
</dbReference>
<gene>
    <name evidence="1" type="ORF">AFUS01_LOCUS21711</name>
</gene>